<feature type="compositionally biased region" description="Basic and acidic residues" evidence="1">
    <location>
        <begin position="387"/>
        <end position="406"/>
    </location>
</feature>
<feature type="region of interest" description="Disordered" evidence="1">
    <location>
        <begin position="331"/>
        <end position="551"/>
    </location>
</feature>
<sequence length="551" mass="62646">MERDKFLQIGYYLASCSMIMDMFTENQIKPNAYEIVTYEWSNLVSAMYKSKFIFRGPDHEDTLFDKVRVQADFGADGIPTYLRVFEDNNGQQFMQLSYQGRRGKDCVKFLNSSHTLCYNSGTSYMTSKDNFMFVPSDVTALLEFGDVSQPLSLNEVYRGITTAHEVRVGVEVVGQNIYFYRDDGDRKECKQLSYALGSLKKYRLQECKLPHTIDIVEGKSTMVSLAFLKAIEYMDAAKQDDKCVLPITQASILQNTYVRFLYKDPQKEQGPTDDMTIYIIAGVAAAIFVVISIIGIIVCIIIYRKKQKAKFPALPPDEEFEAYVAKMQGNQEDKSVSKTEEKSNIKSMVEKDNNKGKAQEKDKKKSTSEYKQADANQNDFGEVSVEVEEKEKKESNTKKKDIEKPTEILSKQTPKKSKESKKLSKKKAKKTPPGINGESVVDKKNRDRIESETSFTSVSDTFANKKKPSTGKPEKRPSAKPMKSEKYEDGHDTVLHVGARTEVKKGKGKPSPLKDYDRGRENFKRLMKEVERADQSDKNDESINSEDKSRA</sequence>
<dbReference type="EMBL" id="CAJFCV020000002">
    <property type="protein sequence ID" value="CAG9100477.1"/>
    <property type="molecule type" value="Genomic_DNA"/>
</dbReference>
<dbReference type="Proteomes" id="UP000095284">
    <property type="component" value="Unplaced"/>
</dbReference>
<evidence type="ECO:0000313" key="3">
    <source>
        <dbReference type="EMBL" id="CAD5217116.1"/>
    </source>
</evidence>
<evidence type="ECO:0000256" key="1">
    <source>
        <dbReference type="SAM" id="MobiDB-lite"/>
    </source>
</evidence>
<keyword evidence="2" id="KW-1133">Transmembrane helix</keyword>
<keyword evidence="2" id="KW-0472">Membrane</keyword>
<evidence type="ECO:0000313" key="7">
    <source>
        <dbReference type="WBParaSite" id="BXY_0960000.1"/>
    </source>
</evidence>
<feature type="transmembrane region" description="Helical" evidence="2">
    <location>
        <begin position="277"/>
        <end position="303"/>
    </location>
</feature>
<evidence type="ECO:0000313" key="5">
    <source>
        <dbReference type="Proteomes" id="UP000095284"/>
    </source>
</evidence>
<protein>
    <submittedName>
        <fullName evidence="3">(pine wood nematode) hypothetical protein</fullName>
    </submittedName>
</protein>
<feature type="compositionally biased region" description="Polar residues" evidence="1">
    <location>
        <begin position="452"/>
        <end position="462"/>
    </location>
</feature>
<dbReference type="SMR" id="A0A1I7S9A4"/>
<feature type="compositionally biased region" description="Basic and acidic residues" evidence="1">
    <location>
        <begin position="440"/>
        <end position="451"/>
    </location>
</feature>
<feature type="compositionally biased region" description="Basic and acidic residues" evidence="1">
    <location>
        <begin position="512"/>
        <end position="551"/>
    </location>
</feature>
<evidence type="ECO:0000256" key="2">
    <source>
        <dbReference type="SAM" id="Phobius"/>
    </source>
</evidence>
<dbReference type="Proteomes" id="UP000582659">
    <property type="component" value="Unassembled WGS sequence"/>
</dbReference>
<feature type="compositionally biased region" description="Basic and acidic residues" evidence="1">
    <location>
        <begin position="472"/>
        <end position="505"/>
    </location>
</feature>
<keyword evidence="2" id="KW-0812">Transmembrane</keyword>
<reference evidence="7" key="1">
    <citation type="submission" date="2016-11" db="UniProtKB">
        <authorList>
            <consortium name="WormBaseParasite"/>
        </authorList>
    </citation>
    <scope>IDENTIFICATION</scope>
</reference>
<organism evidence="5 7">
    <name type="scientific">Bursaphelenchus xylophilus</name>
    <name type="common">Pinewood nematode worm</name>
    <name type="synonym">Aphelenchoides xylophilus</name>
    <dbReference type="NCBI Taxonomy" id="6326"/>
    <lineage>
        <taxon>Eukaryota</taxon>
        <taxon>Metazoa</taxon>
        <taxon>Ecdysozoa</taxon>
        <taxon>Nematoda</taxon>
        <taxon>Chromadorea</taxon>
        <taxon>Rhabditida</taxon>
        <taxon>Tylenchina</taxon>
        <taxon>Tylenchomorpha</taxon>
        <taxon>Aphelenchoidea</taxon>
        <taxon>Aphelenchoididae</taxon>
        <taxon>Bursaphelenchus</taxon>
    </lineage>
</organism>
<dbReference type="AlphaFoldDB" id="A0A1I7S9A4"/>
<keyword evidence="6" id="KW-1185">Reference proteome</keyword>
<dbReference type="WBParaSite" id="BXY_0960000.1">
    <property type="protein sequence ID" value="BXY_0960000.1"/>
    <property type="gene ID" value="BXY_0960000"/>
</dbReference>
<dbReference type="EMBL" id="CAJFDI010000002">
    <property type="protein sequence ID" value="CAD5217116.1"/>
    <property type="molecule type" value="Genomic_DNA"/>
</dbReference>
<dbReference type="Proteomes" id="UP000659654">
    <property type="component" value="Unassembled WGS sequence"/>
</dbReference>
<proteinExistence type="predicted"/>
<evidence type="ECO:0000313" key="4">
    <source>
        <dbReference type="EMBL" id="CAG9100477.1"/>
    </source>
</evidence>
<gene>
    <name evidence="3" type="ORF">BXYJ_LOCUS4874</name>
</gene>
<evidence type="ECO:0000313" key="6">
    <source>
        <dbReference type="Proteomes" id="UP000659654"/>
    </source>
</evidence>
<reference evidence="4" key="2">
    <citation type="submission" date="2020-08" db="EMBL/GenBank/DDBJ databases">
        <authorList>
            <person name="Kikuchi T."/>
        </authorList>
    </citation>
    <scope>NUCLEOTIDE SEQUENCE</scope>
    <source>
        <strain evidence="3">Ka4C1</strain>
    </source>
</reference>
<accession>A0A1I7S9A4</accession>
<name>A0A1I7S9A4_BURXY</name>
<feature type="compositionally biased region" description="Basic and acidic residues" evidence="1">
    <location>
        <begin position="331"/>
        <end position="372"/>
    </location>
</feature>